<dbReference type="InterPro" id="IPR008533">
    <property type="entry name" value="DUF815"/>
</dbReference>
<dbReference type="CDD" id="cd00009">
    <property type="entry name" value="AAA"/>
    <property type="match status" value="1"/>
</dbReference>
<dbReference type="SMART" id="SM00382">
    <property type="entry name" value="AAA"/>
    <property type="match status" value="1"/>
</dbReference>
<gene>
    <name evidence="2" type="ORF">MMG00_02780</name>
</gene>
<keyword evidence="2" id="KW-0547">Nucleotide-binding</keyword>
<dbReference type="PANTHER" id="PTHR42935:SF1">
    <property type="entry name" value="SLR0930 PROTEIN"/>
    <property type="match status" value="1"/>
</dbReference>
<reference evidence="2 3" key="1">
    <citation type="submission" date="2022-03" db="EMBL/GenBank/DDBJ databases">
        <title>Ignatzschineria rhizosphaerae HR5S32.</title>
        <authorList>
            <person name="Sun J.Q."/>
            <person name="Feng J.Y."/>
        </authorList>
    </citation>
    <scope>NUCLEOTIDE SEQUENCE [LARGE SCALE GENOMIC DNA]</scope>
    <source>
        <strain evidence="2 3">HR5S32</strain>
    </source>
</reference>
<dbReference type="GO" id="GO:0005524">
    <property type="term" value="F:ATP binding"/>
    <property type="evidence" value="ECO:0007669"/>
    <property type="project" value="UniProtKB-KW"/>
</dbReference>
<dbReference type="Proteomes" id="UP000829542">
    <property type="component" value="Chromosome"/>
</dbReference>
<name>A0ABY3X9Z9_9GAMM</name>
<accession>A0ABY3X9Z9</accession>
<dbReference type="RefSeq" id="WP_242151084.1">
    <property type="nucleotide sequence ID" value="NZ_CP093379.1"/>
</dbReference>
<organism evidence="2 3">
    <name type="scientific">Ignatzschineria rhizosphaerae</name>
    <dbReference type="NCBI Taxonomy" id="2923279"/>
    <lineage>
        <taxon>Bacteria</taxon>
        <taxon>Pseudomonadati</taxon>
        <taxon>Pseudomonadota</taxon>
        <taxon>Gammaproteobacteria</taxon>
        <taxon>Cardiobacteriales</taxon>
        <taxon>Ignatzschineriaceae</taxon>
        <taxon>Ignatzschineria</taxon>
    </lineage>
</organism>
<keyword evidence="2" id="KW-0067">ATP-binding</keyword>
<protein>
    <submittedName>
        <fullName evidence="2">ATP-binding protein</fullName>
    </submittedName>
</protein>
<proteinExistence type="predicted"/>
<evidence type="ECO:0000259" key="1">
    <source>
        <dbReference type="SMART" id="SM00382"/>
    </source>
</evidence>
<dbReference type="Gene3D" id="3.40.50.300">
    <property type="entry name" value="P-loop containing nucleotide triphosphate hydrolases"/>
    <property type="match status" value="1"/>
</dbReference>
<feature type="domain" description="AAA+ ATPase" evidence="1">
    <location>
        <begin position="86"/>
        <end position="204"/>
    </location>
</feature>
<dbReference type="InterPro" id="IPR027417">
    <property type="entry name" value="P-loop_NTPase"/>
</dbReference>
<dbReference type="EMBL" id="CP093379">
    <property type="protein sequence ID" value="UNM96798.1"/>
    <property type="molecule type" value="Genomic_DNA"/>
</dbReference>
<evidence type="ECO:0000313" key="2">
    <source>
        <dbReference type="EMBL" id="UNM96798.1"/>
    </source>
</evidence>
<keyword evidence="3" id="KW-1185">Reference proteome</keyword>
<sequence>MEKFLPYLQKIADTLDRLEPFLPPDNSHIDFASTQAFRWVKRQHSSFGTLLPIKNPAYVDFKQLKGIDRQISLIQQNTEQFIQGLPANNVLLTGSRGTGKSSIVKAVLANYHPQNLKMVEIDSDDLSDLPELLELLESKPHYFIIFCDDLSFEAGDSSYKPLKAMLDGSLSSPANNILLYATSNRRHLLPESMQDNLNQYEAKEIHPQEAIEEKISLSERFGLWLSFYPHSQNDYLAIVKSWINEFDADIEYNEQVERAALQFSQMRGSRSGRVAYQFVKDYIGSYHLQNKR</sequence>
<dbReference type="PANTHER" id="PTHR42935">
    <property type="entry name" value="SLR0930 PROTEIN"/>
    <property type="match status" value="1"/>
</dbReference>
<dbReference type="Pfam" id="PF05673">
    <property type="entry name" value="DUF815"/>
    <property type="match status" value="1"/>
</dbReference>
<evidence type="ECO:0000313" key="3">
    <source>
        <dbReference type="Proteomes" id="UP000829542"/>
    </source>
</evidence>
<dbReference type="InterPro" id="IPR003593">
    <property type="entry name" value="AAA+_ATPase"/>
</dbReference>
<dbReference type="SUPFAM" id="SSF52540">
    <property type="entry name" value="P-loop containing nucleoside triphosphate hydrolases"/>
    <property type="match status" value="1"/>
</dbReference>